<dbReference type="EMBL" id="JBHSCN010000005">
    <property type="protein sequence ID" value="MFC4243376.1"/>
    <property type="molecule type" value="Genomic_DNA"/>
</dbReference>
<organism evidence="1 2">
    <name type="scientific">Gryllotalpicola reticulitermitis</name>
    <dbReference type="NCBI Taxonomy" id="1184153"/>
    <lineage>
        <taxon>Bacteria</taxon>
        <taxon>Bacillati</taxon>
        <taxon>Actinomycetota</taxon>
        <taxon>Actinomycetes</taxon>
        <taxon>Micrococcales</taxon>
        <taxon>Microbacteriaceae</taxon>
        <taxon>Gryllotalpicola</taxon>
    </lineage>
</organism>
<gene>
    <name evidence="1" type="ORF">ACFOYW_08320</name>
</gene>
<evidence type="ECO:0000313" key="1">
    <source>
        <dbReference type="EMBL" id="MFC4243376.1"/>
    </source>
</evidence>
<evidence type="ECO:0000313" key="2">
    <source>
        <dbReference type="Proteomes" id="UP001595900"/>
    </source>
</evidence>
<accession>A0ABV8Q4X0</accession>
<dbReference type="Proteomes" id="UP001595900">
    <property type="component" value="Unassembled WGS sequence"/>
</dbReference>
<reference evidence="2" key="1">
    <citation type="journal article" date="2019" name="Int. J. Syst. Evol. Microbiol.">
        <title>The Global Catalogue of Microorganisms (GCM) 10K type strain sequencing project: providing services to taxonomists for standard genome sequencing and annotation.</title>
        <authorList>
            <consortium name="The Broad Institute Genomics Platform"/>
            <consortium name="The Broad Institute Genome Sequencing Center for Infectious Disease"/>
            <person name="Wu L."/>
            <person name="Ma J."/>
        </authorList>
    </citation>
    <scope>NUCLEOTIDE SEQUENCE [LARGE SCALE GENOMIC DNA]</scope>
    <source>
        <strain evidence="2">CGMCC 1.10363</strain>
    </source>
</reference>
<keyword evidence="2" id="KW-1185">Reference proteome</keyword>
<name>A0ABV8Q4X0_9MICO</name>
<protein>
    <recommendedName>
        <fullName evidence="3">YdeI/OmpD-associated family protein</fullName>
    </recommendedName>
</protein>
<sequence length="60" mass="6795">MLDRLARDGEPAVAGDWARWAMRLPPIEREALIDRTSRATESALKRLAAFKKLSAERRSS</sequence>
<dbReference type="RefSeq" id="WP_390228402.1">
    <property type="nucleotide sequence ID" value="NZ_JBHSCN010000005.1"/>
</dbReference>
<evidence type="ECO:0008006" key="3">
    <source>
        <dbReference type="Google" id="ProtNLM"/>
    </source>
</evidence>
<comment type="caution">
    <text evidence="1">The sequence shown here is derived from an EMBL/GenBank/DDBJ whole genome shotgun (WGS) entry which is preliminary data.</text>
</comment>
<proteinExistence type="predicted"/>